<dbReference type="Proteomes" id="UP000494106">
    <property type="component" value="Unassembled WGS sequence"/>
</dbReference>
<proteinExistence type="predicted"/>
<gene>
    <name evidence="2" type="ORF">APLA_LOCUS4529</name>
    <name evidence="3" type="ORF">APLA_LOCUS6833</name>
</gene>
<organism evidence="3 5">
    <name type="scientific">Arctia plantaginis</name>
    <name type="common">Wood tiger moth</name>
    <name type="synonym">Phalaena plantaginis</name>
    <dbReference type="NCBI Taxonomy" id="874455"/>
    <lineage>
        <taxon>Eukaryota</taxon>
        <taxon>Metazoa</taxon>
        <taxon>Ecdysozoa</taxon>
        <taxon>Arthropoda</taxon>
        <taxon>Hexapoda</taxon>
        <taxon>Insecta</taxon>
        <taxon>Pterygota</taxon>
        <taxon>Neoptera</taxon>
        <taxon>Endopterygota</taxon>
        <taxon>Lepidoptera</taxon>
        <taxon>Glossata</taxon>
        <taxon>Ditrysia</taxon>
        <taxon>Noctuoidea</taxon>
        <taxon>Erebidae</taxon>
        <taxon>Arctiinae</taxon>
        <taxon>Arctia</taxon>
    </lineage>
</organism>
<dbReference type="Proteomes" id="UP000494256">
    <property type="component" value="Unassembled WGS sequence"/>
</dbReference>
<evidence type="ECO:0008006" key="6">
    <source>
        <dbReference type="Google" id="ProtNLM"/>
    </source>
</evidence>
<feature type="chain" id="PRO_5036434265" description="Chemosensory protein" evidence="1">
    <location>
        <begin position="17"/>
        <end position="120"/>
    </location>
</feature>
<comment type="caution">
    <text evidence="3">The sequence shown here is derived from an EMBL/GenBank/DDBJ whole genome shotgun (WGS) entry which is preliminary data.</text>
</comment>
<dbReference type="OrthoDB" id="6344725at2759"/>
<feature type="signal peptide" evidence="1">
    <location>
        <begin position="1"/>
        <end position="16"/>
    </location>
</feature>
<dbReference type="Pfam" id="PF03392">
    <property type="entry name" value="OS-D"/>
    <property type="match status" value="1"/>
</dbReference>
<dbReference type="EMBL" id="CADEBD010000297">
    <property type="protein sequence ID" value="CAB3234955.1"/>
    <property type="molecule type" value="Genomic_DNA"/>
</dbReference>
<keyword evidence="1" id="KW-0732">Signal</keyword>
<dbReference type="PANTHER" id="PTHR11257">
    <property type="entry name" value="CHEMOSENSORY PROTEIN-RELATED"/>
    <property type="match status" value="1"/>
</dbReference>
<dbReference type="InterPro" id="IPR005055">
    <property type="entry name" value="A10/PebIII"/>
</dbReference>
<dbReference type="PANTHER" id="PTHR11257:SF13">
    <property type="entry name" value="GEO07322P1"/>
    <property type="match status" value="1"/>
</dbReference>
<accession>A0A8S0ZPG5</accession>
<keyword evidence="4" id="KW-1185">Reference proteome</keyword>
<name>A0A8S0ZPG5_ARCPL</name>
<evidence type="ECO:0000313" key="2">
    <source>
        <dbReference type="EMBL" id="CAB3231661.1"/>
    </source>
</evidence>
<evidence type="ECO:0000313" key="3">
    <source>
        <dbReference type="EMBL" id="CAB3234955.1"/>
    </source>
</evidence>
<dbReference type="InterPro" id="IPR036682">
    <property type="entry name" value="OS_D_A10/PebIII_sf"/>
</dbReference>
<evidence type="ECO:0000313" key="4">
    <source>
        <dbReference type="Proteomes" id="UP000494106"/>
    </source>
</evidence>
<sequence>MKIVFVTLCLALSVLAQETYETDNDNFDISEVLGNERLLSSYAKCLLNKGPCIPEVKNLKEKLPEALATRCAKCTEKQKQTGKQVAKEIKKNHPEIWQQLVAMYDSEGKYQQAWGDFLKE</sequence>
<evidence type="ECO:0000313" key="5">
    <source>
        <dbReference type="Proteomes" id="UP000494256"/>
    </source>
</evidence>
<protein>
    <recommendedName>
        <fullName evidence="6">Chemosensory protein</fullName>
    </recommendedName>
</protein>
<dbReference type="Gene3D" id="1.10.2080.10">
    <property type="entry name" value="Insect odorant-binding protein A10/Ejaculatory bulb-specific protein 3"/>
    <property type="match status" value="1"/>
</dbReference>
<dbReference type="SUPFAM" id="SSF100910">
    <property type="entry name" value="Chemosensory protein Csp2"/>
    <property type="match status" value="1"/>
</dbReference>
<dbReference type="EMBL" id="CADEBC010000473">
    <property type="protein sequence ID" value="CAB3231661.1"/>
    <property type="molecule type" value="Genomic_DNA"/>
</dbReference>
<evidence type="ECO:0000256" key="1">
    <source>
        <dbReference type="SAM" id="SignalP"/>
    </source>
</evidence>
<reference evidence="4 5" key="1">
    <citation type="submission" date="2020-04" db="EMBL/GenBank/DDBJ databases">
        <authorList>
            <person name="Wallbank WR R."/>
            <person name="Pardo Diaz C."/>
            <person name="Kozak K."/>
            <person name="Martin S."/>
            <person name="Jiggins C."/>
            <person name="Moest M."/>
            <person name="Warren A I."/>
            <person name="Byers J.R.P. K."/>
            <person name="Montejo-Kovacevich G."/>
            <person name="Yen C E."/>
        </authorList>
    </citation>
    <scope>NUCLEOTIDE SEQUENCE [LARGE SCALE GENOMIC DNA]</scope>
</reference>
<dbReference type="AlphaFoldDB" id="A0A8S0ZPG5"/>